<dbReference type="Pfam" id="PF13976">
    <property type="entry name" value="gag_pre-integrs"/>
    <property type="match status" value="1"/>
</dbReference>
<dbReference type="InterPro" id="IPR025724">
    <property type="entry name" value="GAG-pre-integrase_dom"/>
</dbReference>
<comment type="caution">
    <text evidence="8">The sequence shown here is derived from an EMBL/GenBank/DDBJ whole genome shotgun (WGS) entry which is preliminary data.</text>
</comment>
<dbReference type="Pfam" id="PF00098">
    <property type="entry name" value="zf-CCHC"/>
    <property type="match status" value="1"/>
</dbReference>
<evidence type="ECO:0000259" key="7">
    <source>
        <dbReference type="Pfam" id="PF13976"/>
    </source>
</evidence>
<evidence type="ECO:0000313" key="8">
    <source>
        <dbReference type="EMBL" id="GEU47457.1"/>
    </source>
</evidence>
<feature type="region of interest" description="Disordered" evidence="3">
    <location>
        <begin position="912"/>
        <end position="933"/>
    </location>
</feature>
<evidence type="ECO:0000256" key="1">
    <source>
        <dbReference type="ARBA" id="ARBA00022723"/>
    </source>
</evidence>
<evidence type="ECO:0000259" key="6">
    <source>
        <dbReference type="Pfam" id="PF07727"/>
    </source>
</evidence>
<dbReference type="SUPFAM" id="SSF56672">
    <property type="entry name" value="DNA/RNA polymerases"/>
    <property type="match status" value="1"/>
</dbReference>
<dbReference type="PANTHER" id="PTHR42648:SF18">
    <property type="entry name" value="RETROTRANSPOSON, UNCLASSIFIED-LIKE PROTEIN"/>
    <property type="match status" value="1"/>
</dbReference>
<feature type="compositionally biased region" description="Low complexity" evidence="3">
    <location>
        <begin position="2314"/>
        <end position="2330"/>
    </location>
</feature>
<dbReference type="EMBL" id="BKCJ010002273">
    <property type="protein sequence ID" value="GEU47457.1"/>
    <property type="molecule type" value="Genomic_DNA"/>
</dbReference>
<feature type="compositionally biased region" description="Low complexity" evidence="3">
    <location>
        <begin position="2137"/>
        <end position="2147"/>
    </location>
</feature>
<gene>
    <name evidence="8" type="ORF">Tci_019435</name>
</gene>
<feature type="compositionally biased region" description="Low complexity" evidence="3">
    <location>
        <begin position="1772"/>
        <end position="1789"/>
    </location>
</feature>
<keyword evidence="4" id="KW-0472">Membrane</keyword>
<dbReference type="GO" id="GO:0003676">
    <property type="term" value="F:nucleic acid binding"/>
    <property type="evidence" value="ECO:0007669"/>
    <property type="project" value="InterPro"/>
</dbReference>
<feature type="region of interest" description="Disordered" evidence="3">
    <location>
        <begin position="1855"/>
        <end position="1875"/>
    </location>
</feature>
<dbReference type="PANTHER" id="PTHR42648">
    <property type="entry name" value="TRANSPOSASE, PUTATIVE-RELATED"/>
    <property type="match status" value="1"/>
</dbReference>
<evidence type="ECO:0000256" key="3">
    <source>
        <dbReference type="SAM" id="MobiDB-lite"/>
    </source>
</evidence>
<name>A0A6L2KFH9_TANCI</name>
<proteinExistence type="predicted"/>
<feature type="domain" description="Reverse transcriptase Ty1/copia-type" evidence="6">
    <location>
        <begin position="1370"/>
        <end position="1462"/>
    </location>
</feature>
<dbReference type="Gene3D" id="3.30.420.10">
    <property type="entry name" value="Ribonuclease H-like superfamily/Ribonuclease H"/>
    <property type="match status" value="1"/>
</dbReference>
<organism evidence="8">
    <name type="scientific">Tanacetum cinerariifolium</name>
    <name type="common">Dalmatian daisy</name>
    <name type="synonym">Chrysanthemum cinerariifolium</name>
    <dbReference type="NCBI Taxonomy" id="118510"/>
    <lineage>
        <taxon>Eukaryota</taxon>
        <taxon>Viridiplantae</taxon>
        <taxon>Streptophyta</taxon>
        <taxon>Embryophyta</taxon>
        <taxon>Tracheophyta</taxon>
        <taxon>Spermatophyta</taxon>
        <taxon>Magnoliopsida</taxon>
        <taxon>eudicotyledons</taxon>
        <taxon>Gunneridae</taxon>
        <taxon>Pentapetalae</taxon>
        <taxon>asterids</taxon>
        <taxon>campanulids</taxon>
        <taxon>Asterales</taxon>
        <taxon>Asteraceae</taxon>
        <taxon>Asteroideae</taxon>
        <taxon>Anthemideae</taxon>
        <taxon>Anthemidinae</taxon>
        <taxon>Tanacetum</taxon>
    </lineage>
</organism>
<protein>
    <submittedName>
        <fullName evidence="8">Retrovirus-related Pol polyprotein from transposon TNT 1-94</fullName>
    </submittedName>
</protein>
<feature type="region of interest" description="Disordered" evidence="3">
    <location>
        <begin position="1963"/>
        <end position="2005"/>
    </location>
</feature>
<dbReference type="InterPro" id="IPR012337">
    <property type="entry name" value="RNaseH-like_sf"/>
</dbReference>
<dbReference type="InterPro" id="IPR001878">
    <property type="entry name" value="Znf_CCHC"/>
</dbReference>
<dbReference type="InterPro" id="IPR036397">
    <property type="entry name" value="RNaseH_sf"/>
</dbReference>
<feature type="transmembrane region" description="Helical" evidence="4">
    <location>
        <begin position="68"/>
        <end position="95"/>
    </location>
</feature>
<reference evidence="8" key="1">
    <citation type="journal article" date="2019" name="Sci. Rep.">
        <title>Draft genome of Tanacetum cinerariifolium, the natural source of mosquito coil.</title>
        <authorList>
            <person name="Yamashiro T."/>
            <person name="Shiraishi A."/>
            <person name="Satake H."/>
            <person name="Nakayama K."/>
        </authorList>
    </citation>
    <scope>NUCLEOTIDE SEQUENCE</scope>
</reference>
<feature type="domain" description="GAG-pre-integrase" evidence="7">
    <location>
        <begin position="989"/>
        <end position="1061"/>
    </location>
</feature>
<accession>A0A6L2KFH9</accession>
<dbReference type="GO" id="GO:0016787">
    <property type="term" value="F:hydrolase activity"/>
    <property type="evidence" value="ECO:0007669"/>
    <property type="project" value="UniProtKB-KW"/>
</dbReference>
<dbReference type="InterPro" id="IPR013103">
    <property type="entry name" value="RVT_2"/>
</dbReference>
<feature type="region of interest" description="Disordered" evidence="3">
    <location>
        <begin position="2137"/>
        <end position="2158"/>
    </location>
</feature>
<sequence>MNDKMKDPEYVKHKVKIAPHDYSKENFLATFTPQKQLTPKQLFWSQDLIKIKTKALKEQTTASRPIKALMVIFGHVWTIVVNPSVPMVSLLLLLFRDVIEGKENGPERPRVYSDLYPKEKDRYNADIRATNILIQGLPKDIYTLINHYTDAKDIWDNVKMLLEGSELTKEDPESQLYDDFKHFRHNQGETIHAYYVWFAKLINDMRNIKMTMSRMQLNSKFVNNMLPEWSRFVTIVKLNRGLRDSNYDQLYAYLKQHEAHANENKMLLDQFTQHTVDPLANVQGQLNQGQGNNPRGRGTAGYGGAHNRVGNANPGQARQVKFYNCNSIGHIARNCTQPNHLQNSNYFKDKMLLMQAQKNGVALDEEQLLFLAGRQDNTVDEDVDEQPVQDLALNVYNVFQADDCDAFDFDVDEAPTVQTMFMVNLSSADPVYDEAGPSYDSDILSEADYMSDSNMIPYDQYVKDNMVSGVQSNVSSVPNDAYMMIYNDMYEPHAQFVSKTSRNTVVDNLLTAKLATYKEQVELYERRARNFGKGTSSVKLQLASTINHNKLMVEEVTSLKKDFKQKENKYLEYFLDMKSLKEKVEDRLFKQDQSLQTVHMLCIPNPYYNELNKVSIGYKNPSCLTRAKQVQPALYNGHEIIKNNHVLAIVHNTEDTLEIAEITRRKMNDKMKDPKYVKHKVKIAPHDYSKENFLATFTPQKQLTPEQIFWSQDLIKIKIKALKEQTTTSRPIKALTVFTKMHVANTIVEAHCLKLEAEISNLRDKSHNDNHNELVNRFSNLEVLAPGKYAIDVEPIPSRLRNNREAHLDYIRNLKKSVETIREIVEEAKVVRPLDSSIISACRYTKHSQKLLEYAIGTCPQDSHQRDKKHAPTPLIRKKQVTFAEHCDTSNSNTHKHVVKLNTQKTNVPVPPSIGVKRCTDASGSQPRSNTKKIGSRQLKAYYVEGLGHDQFSIGQFCDSDLEVAFRKNSCYVRDTDGVELIKGSRGSNLYSISVEDMMKSFPICLLSKASKNKSWLWHRRLNHLNFGTINDLARKNLVRGLPRLKFEKDHLCSACQLGKSKKHTHKPKTENTNLEVLNTLHIDLCGPMRVKTINGKKYILVIVDDYSRFTWVKFLRSKDETLEAEALATACYTQNRSLIHTRHNKTPYELVHNKKPDLTFFRVFGALCYPINNSEDLEKLQPTTDIGIFIGYAPTGTPSSTTIDQDAPSLGISSSSSALQSLSLHQGVAPESTLMKDNLVALVDNNALINVFALEPSSDASSSEDISSTESTYVYQTLHHLALKWIYKVKLDEYDDVLKNNARLMAKGYRQEEGIDFEESFAPVARIEAIRIFITNTASKNMIIYQMDVKIAFLNGELKEEVYGAVDPTLFTQKTGKHILLVQIYVDDIIFASTDPKACDIFSNEMSSKLQMSMMGQMSFFLGLQVSQSPGGIFINQSKLSLEILKKFRMDSFDPVDTPMVDRLKLDEDPLGIPASPTKKHLEALKQVFRYLRGTINWGLWYPKDTAMALTTYADADHVGCQDTRRSTSGSAQFLGDKLILWMRSRLTDYDFVFNKIPLYCDNRSAIAICCNNVQHSRDTARYICQLDEQWFDLTKGTLKDTLQITPVNNNNPFSSPPTPDALINFVNNLGYPKVVRTLSAVMTNDMFQPWRALTMITNLCLTGKTSGFERPRAPDKNKAIPIVIPSIRFTKLIIHHLQSKHKFHPRPDSPLHLPYEEYILGYLKFSAKGTKREVFRMPILNELITADIQERSDTDSPVPKPAKATKKSKPSAPKAAPVTKPTAAQQPKPKPAHAKSWEKKRKLVTKTSDKPSPAKSFKPRLVTKRRKPTRSLSLVDEFVDEEADMQRAVEESLKSVHDAHRGPLPPVVIREPDSRKFQPLSKVHGKGKEKVSDEQVAFDLLTLQTPKKVSPAEQYIFQRRTPASTEPSGHAESPSIYAELVLTDSDSEFDEEVPPMVKVGAQNEGQAGPNPGVLTEGQAGSNPGDDEEPQPQSSPVVHTGPNREHMDLEATDISTQQNPKQMNEGFTATAYPNVQENLKLTVDKQVILKEPASSAGTLSSLQHLAKDFSFGDLFFNDKPSEEKNEKTTAKTEAESMVSVTIQQDTSAIPYMTTPVIDLTSRPDYPNVHQPLQATATETTRTTTTTHPPPPQPQQSTTDSILIKRIGELEQIMENLIQDNKHLEERLDSHGSCLYTLENLDIPQQVRKIVDGIVTDVVNWAIQAPLQNHFRDLPEADMKEILYQRMWETNSYKAYEDHMMLYEAMEKSMNRDHTDELLKDLAEARRKNKKRHDSPKTPPGASGSSQLPPPLPLSTSQSGQSKSTATLSSSKTAALAEYTSWTTTDIRLRPSPFEEDIPATLEPAWSISLSELSVPTNNWASALASTYTPPPENSLLAQTGDMVIFIEWFCKQQGITELKPQDLEGPAFELVKVFHPNVIHLQYQIEECHKLLTDTMDESIIRYNVNKLLPLGGPPSQVIIQSDFFFNKDLDYLRYDSKGGRHALSISKMKAAYYPDVGLEQMVPDQMWIEEECKHTSEGDRRAIRTHMRILSVVRIKVFSMYGVQMIMWFNEIHKFSDVTLHHIDEALDYRVKEFKVNRMNSGLNTRFWTRKDVDRSKEFMFAIQKWLKTRRIFCNLESFVGGRSALAFDHLNQNALLSLEPRDHPKISLGHYSIMLTSSYTMKSKIDIKSPTHNPRGIARTSE</sequence>
<dbReference type="InterPro" id="IPR043502">
    <property type="entry name" value="DNA/RNA_pol_sf"/>
</dbReference>
<keyword evidence="1" id="KW-0479">Metal-binding</keyword>
<dbReference type="InterPro" id="IPR039537">
    <property type="entry name" value="Retrotran_Ty1/copia-like"/>
</dbReference>
<keyword evidence="4" id="KW-1133">Transmembrane helix</keyword>
<dbReference type="Pfam" id="PF07727">
    <property type="entry name" value="RVT_2"/>
    <property type="match status" value="2"/>
</dbReference>
<dbReference type="SUPFAM" id="SSF53098">
    <property type="entry name" value="Ribonuclease H-like"/>
    <property type="match status" value="1"/>
</dbReference>
<keyword evidence="2" id="KW-0378">Hydrolase</keyword>
<feature type="domain" description="Reverse transcriptase Ty1/copia-type" evidence="6">
    <location>
        <begin position="1282"/>
        <end position="1365"/>
    </location>
</feature>
<feature type="domain" description="CCHC-type" evidence="5">
    <location>
        <begin position="323"/>
        <end position="337"/>
    </location>
</feature>
<keyword evidence="4" id="KW-0812">Transmembrane</keyword>
<dbReference type="Pfam" id="PF14223">
    <property type="entry name" value="Retrotran_gag_2"/>
    <property type="match status" value="1"/>
</dbReference>
<evidence type="ECO:0000256" key="4">
    <source>
        <dbReference type="SAM" id="Phobius"/>
    </source>
</evidence>
<feature type="region of interest" description="Disordered" evidence="3">
    <location>
        <begin position="2286"/>
        <end position="2330"/>
    </location>
</feature>
<evidence type="ECO:0000256" key="2">
    <source>
        <dbReference type="ARBA" id="ARBA00022801"/>
    </source>
</evidence>
<evidence type="ECO:0000259" key="5">
    <source>
        <dbReference type="Pfam" id="PF00098"/>
    </source>
</evidence>
<feature type="compositionally biased region" description="Basic residues" evidence="3">
    <location>
        <begin position="1819"/>
        <end position="1830"/>
    </location>
</feature>
<dbReference type="GO" id="GO:0008270">
    <property type="term" value="F:zinc ion binding"/>
    <property type="evidence" value="ECO:0007669"/>
    <property type="project" value="InterPro"/>
</dbReference>
<feature type="region of interest" description="Disordered" evidence="3">
    <location>
        <begin position="1752"/>
        <end position="1830"/>
    </location>
</feature>
<feature type="compositionally biased region" description="Basic residues" evidence="3">
    <location>
        <begin position="1792"/>
        <end position="1806"/>
    </location>
</feature>
<dbReference type="CDD" id="cd09272">
    <property type="entry name" value="RNase_HI_RT_Ty1"/>
    <property type="match status" value="1"/>
</dbReference>